<evidence type="ECO:0008006" key="3">
    <source>
        <dbReference type="Google" id="ProtNLM"/>
    </source>
</evidence>
<dbReference type="AlphaFoldDB" id="A0A1B7X0G3"/>
<protein>
    <recommendedName>
        <fullName evidence="3">IrrE N-terminal-like domain-containing protein</fullName>
    </recommendedName>
</protein>
<accession>A0A1B7X0G3</accession>
<reference evidence="1 2" key="1">
    <citation type="submission" date="2015-09" db="EMBL/GenBank/DDBJ databases">
        <title>Aphanizomenon flos-aquae WA102.</title>
        <authorList>
            <person name="Driscoll C."/>
        </authorList>
    </citation>
    <scope>NUCLEOTIDE SEQUENCE [LARGE SCALE GENOMIC DNA]</scope>
    <source>
        <strain evidence="1">WA102</strain>
    </source>
</reference>
<organism evidence="1 2">
    <name type="scientific">Aphanizomenon flos-aquae WA102</name>
    <dbReference type="NCBI Taxonomy" id="1710896"/>
    <lineage>
        <taxon>Bacteria</taxon>
        <taxon>Bacillati</taxon>
        <taxon>Cyanobacteriota</taxon>
        <taxon>Cyanophyceae</taxon>
        <taxon>Nostocales</taxon>
        <taxon>Aphanizomenonaceae</taxon>
        <taxon>Aphanizomenon</taxon>
    </lineage>
</organism>
<name>A0A1B7X0G3_APHFL</name>
<evidence type="ECO:0000313" key="2">
    <source>
        <dbReference type="Proteomes" id="UP000092093"/>
    </source>
</evidence>
<dbReference type="Proteomes" id="UP000092093">
    <property type="component" value="Unassembled WGS sequence"/>
</dbReference>
<gene>
    <name evidence="1" type="ORF">AN484_15320</name>
</gene>
<sequence>MSRRKNKGAKVIWRKLGKERAWGQATIGENLIEIDPRLGAKRQLEVLCHEQGHLTFPEKTEAEIDRLGKDLANLLWAQNYRRVLISPNSKPPRIS</sequence>
<dbReference type="EMBL" id="LJOW01000081">
    <property type="protein sequence ID" value="OBQ42856.1"/>
    <property type="molecule type" value="Genomic_DNA"/>
</dbReference>
<comment type="caution">
    <text evidence="1">The sequence shown here is derived from an EMBL/GenBank/DDBJ whole genome shotgun (WGS) entry which is preliminary data.</text>
</comment>
<evidence type="ECO:0000313" key="1">
    <source>
        <dbReference type="EMBL" id="OBQ42856.1"/>
    </source>
</evidence>
<proteinExistence type="predicted"/>